<dbReference type="Pfam" id="PF07883">
    <property type="entry name" value="Cupin_2"/>
    <property type="match status" value="1"/>
</dbReference>
<dbReference type="Proteomes" id="UP000193978">
    <property type="component" value="Chromosome"/>
</dbReference>
<dbReference type="Gene3D" id="2.60.120.10">
    <property type="entry name" value="Jelly Rolls"/>
    <property type="match status" value="1"/>
</dbReference>
<dbReference type="STRING" id="655015.B1812_04745"/>
<keyword evidence="4" id="KW-1185">Reference proteome</keyword>
<feature type="chain" id="PRO_5012687245" evidence="1">
    <location>
        <begin position="24"/>
        <end position="148"/>
    </location>
</feature>
<gene>
    <name evidence="3" type="ORF">B1812_04745</name>
</gene>
<protein>
    <submittedName>
        <fullName evidence="3">Cupin</fullName>
    </submittedName>
</protein>
<organism evidence="3 4">
    <name type="scientific">Methylocystis bryophila</name>
    <dbReference type="NCBI Taxonomy" id="655015"/>
    <lineage>
        <taxon>Bacteria</taxon>
        <taxon>Pseudomonadati</taxon>
        <taxon>Pseudomonadota</taxon>
        <taxon>Alphaproteobacteria</taxon>
        <taxon>Hyphomicrobiales</taxon>
        <taxon>Methylocystaceae</taxon>
        <taxon>Methylocystis</taxon>
    </lineage>
</organism>
<dbReference type="OrthoDB" id="9813436at2"/>
<dbReference type="InterPro" id="IPR014710">
    <property type="entry name" value="RmlC-like_jellyroll"/>
</dbReference>
<dbReference type="RefSeq" id="WP_085770559.1">
    <property type="nucleotide sequence ID" value="NZ_AP027149.1"/>
</dbReference>
<reference evidence="3 4" key="1">
    <citation type="submission" date="2017-02" db="EMBL/GenBank/DDBJ databases">
        <authorList>
            <person name="Peterson S.W."/>
        </authorList>
    </citation>
    <scope>NUCLEOTIDE SEQUENCE [LARGE SCALE GENOMIC DNA]</scope>
    <source>
        <strain evidence="3 4">S285</strain>
    </source>
</reference>
<name>A0A1W6MSG2_9HYPH</name>
<evidence type="ECO:0000259" key="2">
    <source>
        <dbReference type="Pfam" id="PF07883"/>
    </source>
</evidence>
<keyword evidence="1" id="KW-0732">Signal</keyword>
<dbReference type="PANTHER" id="PTHR38599">
    <property type="entry name" value="CUPIN DOMAIN PROTEIN (AFU_ORTHOLOGUE AFUA_3G13620)"/>
    <property type="match status" value="1"/>
</dbReference>
<dbReference type="InterPro" id="IPR013096">
    <property type="entry name" value="Cupin_2"/>
</dbReference>
<proteinExistence type="predicted"/>
<feature type="domain" description="Cupin type-2" evidence="2">
    <location>
        <begin position="56"/>
        <end position="129"/>
    </location>
</feature>
<dbReference type="KEGG" id="mbry:B1812_04745"/>
<dbReference type="PANTHER" id="PTHR38599:SF1">
    <property type="entry name" value="CUPIN DOMAIN PROTEIN (AFU_ORTHOLOGUE AFUA_3G13620)"/>
    <property type="match status" value="1"/>
</dbReference>
<dbReference type="AlphaFoldDB" id="A0A1W6MSG2"/>
<evidence type="ECO:0000313" key="3">
    <source>
        <dbReference type="EMBL" id="ARN80495.1"/>
    </source>
</evidence>
<dbReference type="InterPro" id="IPR011051">
    <property type="entry name" value="RmlC_Cupin_sf"/>
</dbReference>
<accession>A0A1W6MSG2</accession>
<evidence type="ECO:0000256" key="1">
    <source>
        <dbReference type="SAM" id="SignalP"/>
    </source>
</evidence>
<dbReference type="EMBL" id="CP019948">
    <property type="protein sequence ID" value="ARN80495.1"/>
    <property type="molecule type" value="Genomic_DNA"/>
</dbReference>
<feature type="signal peptide" evidence="1">
    <location>
        <begin position="1"/>
        <end position="23"/>
    </location>
</feature>
<sequence length="148" mass="15499">MKSRLLIATAAALTLAATGAPHAGDHAAEHDAAVDAKPDFAGLIPNIPGKSLKTVIVNYGPGGASAPHRHASSAFILAYVLEGEVRSSVNGEPPRIFRAGEHWTENPGDVHGVSENASKTKPAKLLAIFVLDSDDNDLTRPDVQREPP</sequence>
<dbReference type="SUPFAM" id="SSF51182">
    <property type="entry name" value="RmlC-like cupins"/>
    <property type="match status" value="1"/>
</dbReference>
<evidence type="ECO:0000313" key="4">
    <source>
        <dbReference type="Proteomes" id="UP000193978"/>
    </source>
</evidence>
<dbReference type="CDD" id="cd02234">
    <property type="entry name" value="cupin_BLR7677-like"/>
    <property type="match status" value="1"/>
</dbReference>